<organism evidence="9 10">
    <name type="scientific">Sulfurospirillum cavolei</name>
    <dbReference type="NCBI Taxonomy" id="366522"/>
    <lineage>
        <taxon>Bacteria</taxon>
        <taxon>Pseudomonadati</taxon>
        <taxon>Campylobacterota</taxon>
        <taxon>Epsilonproteobacteria</taxon>
        <taxon>Campylobacterales</taxon>
        <taxon>Sulfurospirillaceae</taxon>
        <taxon>Sulfurospirillum</taxon>
    </lineage>
</organism>
<protein>
    <submittedName>
        <fullName evidence="9">C4-dicarboxylate ABC transporter</fullName>
    </submittedName>
</protein>
<evidence type="ECO:0000256" key="6">
    <source>
        <dbReference type="ARBA" id="ARBA00023136"/>
    </source>
</evidence>
<dbReference type="InterPro" id="IPR010656">
    <property type="entry name" value="DctM"/>
</dbReference>
<evidence type="ECO:0000256" key="3">
    <source>
        <dbReference type="ARBA" id="ARBA00022519"/>
    </source>
</evidence>
<reference evidence="9 10" key="1">
    <citation type="journal article" date="2017" name="Front. Microbiol.">
        <title>Comparative Genomic Analysis of the Class Epsilonproteobacteria and Proposed Reclassification to Epsilonbacteraeota (phyl. nov.).</title>
        <authorList>
            <person name="Waite D.W."/>
            <person name="Vanwonterghem I."/>
            <person name="Rinke C."/>
            <person name="Parks D.H."/>
            <person name="Zhang Y."/>
            <person name="Takai K."/>
            <person name="Sievert S.M."/>
            <person name="Simon J."/>
            <person name="Campbell B.J."/>
            <person name="Hanson T.E."/>
            <person name="Woyke T."/>
            <person name="Klotz M.G."/>
            <person name="Hugenholtz P."/>
        </authorList>
    </citation>
    <scope>NUCLEOTIDE SEQUENCE [LARGE SCALE GENOMIC DNA]</scope>
    <source>
        <strain evidence="9">UBA11420</strain>
    </source>
</reference>
<evidence type="ECO:0000259" key="8">
    <source>
        <dbReference type="Pfam" id="PF06808"/>
    </source>
</evidence>
<evidence type="ECO:0000313" key="10">
    <source>
        <dbReference type="Proteomes" id="UP000231638"/>
    </source>
</evidence>
<dbReference type="PANTHER" id="PTHR33362">
    <property type="entry name" value="SIALIC ACID TRAP TRANSPORTER PERMEASE PROTEIN SIAT-RELATED"/>
    <property type="match status" value="1"/>
</dbReference>
<comment type="subcellular location">
    <subcellularLocation>
        <location evidence="1">Cell inner membrane</location>
        <topology evidence="1">Multi-pass membrane protein</topology>
    </subcellularLocation>
</comment>
<evidence type="ECO:0000256" key="2">
    <source>
        <dbReference type="ARBA" id="ARBA00022475"/>
    </source>
</evidence>
<keyword evidence="5 7" id="KW-1133">Transmembrane helix</keyword>
<gene>
    <name evidence="9" type="ORF">CFH80_07550</name>
</gene>
<name>A0A2D3W7R4_9BACT</name>
<dbReference type="STRING" id="366522.GCA_001548055_02086"/>
<keyword evidence="6 7" id="KW-0472">Membrane</keyword>
<feature type="transmembrane region" description="Helical" evidence="7">
    <location>
        <begin position="12"/>
        <end position="38"/>
    </location>
</feature>
<dbReference type="Pfam" id="PF06808">
    <property type="entry name" value="DctM"/>
    <property type="match status" value="1"/>
</dbReference>
<feature type="transmembrane region" description="Helical" evidence="7">
    <location>
        <begin position="65"/>
        <end position="87"/>
    </location>
</feature>
<dbReference type="Proteomes" id="UP000231638">
    <property type="component" value="Unassembled WGS sequence"/>
</dbReference>
<dbReference type="InterPro" id="IPR004681">
    <property type="entry name" value="TRAP_DctM"/>
</dbReference>
<evidence type="ECO:0000256" key="1">
    <source>
        <dbReference type="ARBA" id="ARBA00004429"/>
    </source>
</evidence>
<evidence type="ECO:0000313" key="9">
    <source>
        <dbReference type="EMBL" id="DAB35925.1"/>
    </source>
</evidence>
<dbReference type="GO" id="GO:0005886">
    <property type="term" value="C:plasma membrane"/>
    <property type="evidence" value="ECO:0007669"/>
    <property type="project" value="UniProtKB-SubCell"/>
</dbReference>
<feature type="domain" description="TRAP C4-dicarboxylate transport system permease DctM subunit" evidence="8">
    <location>
        <begin position="11"/>
        <end position="110"/>
    </location>
</feature>
<dbReference type="PANTHER" id="PTHR33362:SF7">
    <property type="entry name" value="SLL1103 PROTEIN"/>
    <property type="match status" value="1"/>
</dbReference>
<keyword evidence="2" id="KW-1003">Cell membrane</keyword>
<dbReference type="AlphaFoldDB" id="A0A2D3W7R4"/>
<keyword evidence="4 7" id="KW-0812">Transmembrane</keyword>
<dbReference type="EMBL" id="DLUG01000198">
    <property type="protein sequence ID" value="DAB35925.1"/>
    <property type="molecule type" value="Genomic_DNA"/>
</dbReference>
<proteinExistence type="predicted"/>
<evidence type="ECO:0000256" key="7">
    <source>
        <dbReference type="SAM" id="Phobius"/>
    </source>
</evidence>
<evidence type="ECO:0000256" key="5">
    <source>
        <dbReference type="ARBA" id="ARBA00022989"/>
    </source>
</evidence>
<accession>A0A2D3W7R4</accession>
<feature type="non-terminal residue" evidence="9">
    <location>
        <position position="110"/>
    </location>
</feature>
<keyword evidence="3" id="KW-0997">Cell inner membrane</keyword>
<dbReference type="GO" id="GO:0022857">
    <property type="term" value="F:transmembrane transporter activity"/>
    <property type="evidence" value="ECO:0007669"/>
    <property type="project" value="TreeGrafter"/>
</dbReference>
<evidence type="ECO:0000256" key="4">
    <source>
        <dbReference type="ARBA" id="ARBA00022692"/>
    </source>
</evidence>
<sequence>MIGIIMFFVGMSMLLLGFPVAFTFGAISVVFGLIAGIVESLGDGGGLMEGLQIGAHLFAFMPHRIWSIMENAILISVPMFILMGIILQKSRLAERLLEAMGFLFGEVRGG</sequence>
<comment type="caution">
    <text evidence="9">The sequence shown here is derived from an EMBL/GenBank/DDBJ whole genome shotgun (WGS) entry which is preliminary data.</text>
</comment>